<organism evidence="1 2">
    <name type="scientific">Cetraspora pellucida</name>
    <dbReference type="NCBI Taxonomy" id="1433469"/>
    <lineage>
        <taxon>Eukaryota</taxon>
        <taxon>Fungi</taxon>
        <taxon>Fungi incertae sedis</taxon>
        <taxon>Mucoromycota</taxon>
        <taxon>Glomeromycotina</taxon>
        <taxon>Glomeromycetes</taxon>
        <taxon>Diversisporales</taxon>
        <taxon>Gigasporaceae</taxon>
        <taxon>Cetraspora</taxon>
    </lineage>
</organism>
<evidence type="ECO:0000313" key="1">
    <source>
        <dbReference type="EMBL" id="CAG8774389.1"/>
    </source>
</evidence>
<reference evidence="1" key="1">
    <citation type="submission" date="2021-06" db="EMBL/GenBank/DDBJ databases">
        <authorList>
            <person name="Kallberg Y."/>
            <person name="Tangrot J."/>
            <person name="Rosling A."/>
        </authorList>
    </citation>
    <scope>NUCLEOTIDE SEQUENCE</scope>
    <source>
        <strain evidence="1">28 12/20/2015</strain>
    </source>
</reference>
<dbReference type="Proteomes" id="UP000789366">
    <property type="component" value="Unassembled WGS sequence"/>
</dbReference>
<keyword evidence="2" id="KW-1185">Reference proteome</keyword>
<evidence type="ECO:0000313" key="2">
    <source>
        <dbReference type="Proteomes" id="UP000789366"/>
    </source>
</evidence>
<name>A0ACA9R351_9GLOM</name>
<sequence>SSFAGTMSKSLRVIVGAFTALLCNFIASVSSYLELRWCDLVVSVSLYWSFA</sequence>
<protein>
    <submittedName>
        <fullName evidence="1">15905_t:CDS:1</fullName>
    </submittedName>
</protein>
<gene>
    <name evidence="1" type="ORF">SPELUC_LOCUS15982</name>
</gene>
<proteinExistence type="predicted"/>
<accession>A0ACA9R351</accession>
<feature type="non-terminal residue" evidence="1">
    <location>
        <position position="51"/>
    </location>
</feature>
<comment type="caution">
    <text evidence="1">The sequence shown here is derived from an EMBL/GenBank/DDBJ whole genome shotgun (WGS) entry which is preliminary data.</text>
</comment>
<dbReference type="EMBL" id="CAJVPW010056083">
    <property type="protein sequence ID" value="CAG8774389.1"/>
    <property type="molecule type" value="Genomic_DNA"/>
</dbReference>
<feature type="non-terminal residue" evidence="1">
    <location>
        <position position="1"/>
    </location>
</feature>